<keyword evidence="1" id="KW-1133">Transmembrane helix</keyword>
<accession>A0A7W9LIY5</accession>
<evidence type="ECO:0000313" key="2">
    <source>
        <dbReference type="EMBL" id="MBB5785515.1"/>
    </source>
</evidence>
<keyword evidence="1" id="KW-0472">Membrane</keyword>
<keyword evidence="1" id="KW-0812">Transmembrane</keyword>
<dbReference type="Pfam" id="PF08592">
    <property type="entry name" value="Anthrone_oxy"/>
    <property type="match status" value="1"/>
</dbReference>
<evidence type="ECO:0000313" key="3">
    <source>
        <dbReference type="Proteomes" id="UP000542813"/>
    </source>
</evidence>
<dbReference type="InterPro" id="IPR013901">
    <property type="entry name" value="Anthrone_oxy"/>
</dbReference>
<sequence length="175" mass="18807">MSELTMESGRQGTAGRGWIGTVLWVTLLALVLVAALNLTFAAAVMPNLAGADDHTFVTTLQRYNDNPVFSVSYTLALFLAVVAPLAQRRRDPAAAVRWAVAALVLMGVVFVMTMAINVPLNNEIDAVRDLTDAAALADVRERFETTWVVANAVRTVLSLAAVGALVRALQLRTTR</sequence>
<evidence type="ECO:0000256" key="1">
    <source>
        <dbReference type="SAM" id="Phobius"/>
    </source>
</evidence>
<protein>
    <submittedName>
        <fullName evidence="2">Putative membrane protein</fullName>
    </submittedName>
</protein>
<dbReference type="Proteomes" id="UP000542813">
    <property type="component" value="Unassembled WGS sequence"/>
</dbReference>
<feature type="transmembrane region" description="Helical" evidence="1">
    <location>
        <begin position="98"/>
        <end position="120"/>
    </location>
</feature>
<feature type="transmembrane region" description="Helical" evidence="1">
    <location>
        <begin position="147"/>
        <end position="169"/>
    </location>
</feature>
<feature type="transmembrane region" description="Helical" evidence="1">
    <location>
        <begin position="21"/>
        <end position="48"/>
    </location>
</feature>
<dbReference type="EMBL" id="JACHMM010000001">
    <property type="protein sequence ID" value="MBB5785515.1"/>
    <property type="molecule type" value="Genomic_DNA"/>
</dbReference>
<gene>
    <name evidence="2" type="ORF">HD601_000090</name>
</gene>
<reference evidence="2 3" key="1">
    <citation type="submission" date="2020-08" db="EMBL/GenBank/DDBJ databases">
        <title>Sequencing the genomes of 1000 actinobacteria strains.</title>
        <authorList>
            <person name="Klenk H.-P."/>
        </authorList>
    </citation>
    <scope>NUCLEOTIDE SEQUENCE [LARGE SCALE GENOMIC DNA]</scope>
    <source>
        <strain evidence="2 3">DSM 102122</strain>
    </source>
</reference>
<comment type="caution">
    <text evidence="2">The sequence shown here is derived from an EMBL/GenBank/DDBJ whole genome shotgun (WGS) entry which is preliminary data.</text>
</comment>
<organism evidence="2 3">
    <name type="scientific">Jiangella mangrovi</name>
    <dbReference type="NCBI Taxonomy" id="1524084"/>
    <lineage>
        <taxon>Bacteria</taxon>
        <taxon>Bacillati</taxon>
        <taxon>Actinomycetota</taxon>
        <taxon>Actinomycetes</taxon>
        <taxon>Jiangellales</taxon>
        <taxon>Jiangellaceae</taxon>
        <taxon>Jiangella</taxon>
    </lineage>
</organism>
<name>A0A7W9LIY5_9ACTN</name>
<keyword evidence="3" id="KW-1185">Reference proteome</keyword>
<dbReference type="RefSeq" id="WP_184818312.1">
    <property type="nucleotide sequence ID" value="NZ_JACHMM010000001.1"/>
</dbReference>
<feature type="transmembrane region" description="Helical" evidence="1">
    <location>
        <begin position="68"/>
        <end position="86"/>
    </location>
</feature>
<proteinExistence type="predicted"/>
<dbReference type="AlphaFoldDB" id="A0A7W9LIY5"/>